<keyword evidence="3" id="KW-0808">Transferase</keyword>
<evidence type="ECO:0000313" key="4">
    <source>
        <dbReference type="Proteomes" id="UP000319825"/>
    </source>
</evidence>
<dbReference type="InterPro" id="IPR000653">
    <property type="entry name" value="DegT/StrS_aminotransferase"/>
</dbReference>
<dbReference type="AlphaFoldDB" id="A0A562I4R1"/>
<name>A0A562I4R1_MICOL</name>
<keyword evidence="3" id="KW-0032">Aminotransferase</keyword>
<dbReference type="EMBL" id="VLKE01000001">
    <property type="protein sequence ID" value="TWH65695.1"/>
    <property type="molecule type" value="Genomic_DNA"/>
</dbReference>
<comment type="cofactor">
    <cofactor evidence="1">
        <name>pyridoxal 5'-phosphate</name>
        <dbReference type="ChEBI" id="CHEBI:597326"/>
    </cofactor>
</comment>
<evidence type="ECO:0000256" key="1">
    <source>
        <dbReference type="ARBA" id="ARBA00001933"/>
    </source>
</evidence>
<proteinExistence type="inferred from homology"/>
<reference evidence="3 4" key="1">
    <citation type="submission" date="2019-07" db="EMBL/GenBank/DDBJ databases">
        <title>R&amp;d 2014.</title>
        <authorList>
            <person name="Klenk H.-P."/>
        </authorList>
    </citation>
    <scope>NUCLEOTIDE SEQUENCE [LARGE SCALE GENOMIC DNA]</scope>
    <source>
        <strain evidence="3 4">DSM 43868</strain>
    </source>
</reference>
<dbReference type="PANTHER" id="PTHR30244">
    <property type="entry name" value="TRANSAMINASE"/>
    <property type="match status" value="1"/>
</dbReference>
<dbReference type="OrthoDB" id="9804264at2"/>
<keyword evidence="4" id="KW-1185">Reference proteome</keyword>
<dbReference type="RefSeq" id="WP_145772955.1">
    <property type="nucleotide sequence ID" value="NZ_BAAATQ010000043.1"/>
</dbReference>
<dbReference type="Proteomes" id="UP000319825">
    <property type="component" value="Unassembled WGS sequence"/>
</dbReference>
<protein>
    <submittedName>
        <fullName evidence="3">L-glutamine:scyllo-inosose aminotransferase/L-glutamine:2-deoxy-scyllo-inosose/3-amino-2,3-dideoxy-scyllo-inosose aminotransferase</fullName>
    </submittedName>
</protein>
<evidence type="ECO:0000256" key="2">
    <source>
        <dbReference type="RuleBase" id="RU004508"/>
    </source>
</evidence>
<dbReference type="Pfam" id="PF01041">
    <property type="entry name" value="DegT_DnrJ_EryC1"/>
    <property type="match status" value="1"/>
</dbReference>
<dbReference type="InterPro" id="IPR015424">
    <property type="entry name" value="PyrdxlP-dep_Trfase"/>
</dbReference>
<dbReference type="InterPro" id="IPR015421">
    <property type="entry name" value="PyrdxlP-dep_Trfase_major"/>
</dbReference>
<accession>A0A562I4R1</accession>
<keyword evidence="2" id="KW-0663">Pyridoxal phosphate</keyword>
<evidence type="ECO:0000313" key="3">
    <source>
        <dbReference type="EMBL" id="TWH65695.1"/>
    </source>
</evidence>
<gene>
    <name evidence="3" type="ORF">JD77_00633</name>
</gene>
<dbReference type="GO" id="GO:0000271">
    <property type="term" value="P:polysaccharide biosynthetic process"/>
    <property type="evidence" value="ECO:0007669"/>
    <property type="project" value="TreeGrafter"/>
</dbReference>
<organism evidence="3 4">
    <name type="scientific">Micromonospora olivasterospora</name>
    <dbReference type="NCBI Taxonomy" id="1880"/>
    <lineage>
        <taxon>Bacteria</taxon>
        <taxon>Bacillati</taxon>
        <taxon>Actinomycetota</taxon>
        <taxon>Actinomycetes</taxon>
        <taxon>Micromonosporales</taxon>
        <taxon>Micromonosporaceae</taxon>
        <taxon>Micromonospora</taxon>
    </lineage>
</organism>
<dbReference type="GO" id="GO:0008483">
    <property type="term" value="F:transaminase activity"/>
    <property type="evidence" value="ECO:0007669"/>
    <property type="project" value="UniProtKB-KW"/>
</dbReference>
<dbReference type="PANTHER" id="PTHR30244:SF34">
    <property type="entry name" value="DTDP-4-AMINO-4,6-DIDEOXYGALACTOSE TRANSAMINASE"/>
    <property type="match status" value="1"/>
</dbReference>
<dbReference type="Gene3D" id="3.40.640.10">
    <property type="entry name" value="Type I PLP-dependent aspartate aminotransferase-like (Major domain)"/>
    <property type="match status" value="1"/>
</dbReference>
<dbReference type="GO" id="GO:0030170">
    <property type="term" value="F:pyridoxal phosphate binding"/>
    <property type="evidence" value="ECO:0007669"/>
    <property type="project" value="TreeGrafter"/>
</dbReference>
<comment type="caution">
    <text evidence="3">The sequence shown here is derived from an EMBL/GenBank/DDBJ whole genome shotgun (WGS) entry which is preliminary data.</text>
</comment>
<dbReference type="SUPFAM" id="SSF53383">
    <property type="entry name" value="PLP-dependent transferases"/>
    <property type="match status" value="1"/>
</dbReference>
<sequence>MDTGAIREARPRPRTPIITDDDRARIDRYLLLNDFQPSSRALSAPCRAPRGDWYGTALGAEQAALAHEFTEVHGRGYDFYSIPVSNGTRAISLTLTALAAHADRLGLRRPRAGDNVIVPALTWPATATAALAVGFAPRLADVRAETLGIDPDSVSDLIDNRTFAIVAVHLYHRLADIDELAAIAAEHGIALVEDCAHAHGASHRGRPTGSIGHAGTFSLQASKTLTSGEGGIVTTRYQLLAEQIASLANCGRPCGQALEMPSGNDRLPGLSAAFARAQLVEFGARQAARVELWAQLDKRAASLPGVVPFPAQPGTISPTYKWAARYPLHEWGGLSLDEVAKALSGLLDVEVSRVYAPLTDTSLYRPLNDPLAVSIHDRDELDPARYDCPVATELSNSVLAIEHAAALRPSFAEEYAAAVTTIQATTHKGSAAT</sequence>
<comment type="similarity">
    <text evidence="2">Belongs to the DegT/DnrJ/EryC1 family.</text>
</comment>
<dbReference type="InterPro" id="IPR015422">
    <property type="entry name" value="PyrdxlP-dep_Trfase_small"/>
</dbReference>
<dbReference type="Gene3D" id="3.90.1150.10">
    <property type="entry name" value="Aspartate Aminotransferase, domain 1"/>
    <property type="match status" value="1"/>
</dbReference>